<feature type="domain" description="MAM" evidence="5">
    <location>
        <begin position="230"/>
        <end position="394"/>
    </location>
</feature>
<feature type="domain" description="MAM" evidence="5">
    <location>
        <begin position="15"/>
        <end position="175"/>
    </location>
</feature>
<dbReference type="InterPro" id="IPR013320">
    <property type="entry name" value="ConA-like_dom_sf"/>
</dbReference>
<keyword evidence="7" id="KW-1185">Reference proteome</keyword>
<dbReference type="GO" id="GO:0016020">
    <property type="term" value="C:membrane"/>
    <property type="evidence" value="ECO:0007669"/>
    <property type="project" value="InterPro"/>
</dbReference>
<dbReference type="PROSITE" id="PS50060">
    <property type="entry name" value="MAM_2"/>
    <property type="match status" value="3"/>
</dbReference>
<dbReference type="Gene3D" id="2.60.120.200">
    <property type="match status" value="3"/>
</dbReference>
<dbReference type="InterPro" id="IPR051560">
    <property type="entry name" value="MAM_domain-containing"/>
</dbReference>
<evidence type="ECO:0000256" key="1">
    <source>
        <dbReference type="ARBA" id="ARBA00023157"/>
    </source>
</evidence>
<evidence type="ECO:0000256" key="4">
    <source>
        <dbReference type="SAM" id="Phobius"/>
    </source>
</evidence>
<gene>
    <name evidence="6" type="ORF">HOLleu_03955</name>
</gene>
<dbReference type="EMBL" id="JAIZAY010000001">
    <property type="protein sequence ID" value="KAJ8050664.1"/>
    <property type="molecule type" value="Genomic_DNA"/>
</dbReference>
<evidence type="ECO:0000313" key="6">
    <source>
        <dbReference type="EMBL" id="KAJ8050664.1"/>
    </source>
</evidence>
<keyword evidence="4" id="KW-0812">Transmembrane</keyword>
<comment type="caution">
    <text evidence="2">Lacks conserved residue(s) required for the propagation of feature annotation.</text>
</comment>
<dbReference type="SMART" id="SM00192">
    <property type="entry name" value="LDLa"/>
    <property type="match status" value="2"/>
</dbReference>
<accession>A0A9Q1CU05</accession>
<dbReference type="PANTHER" id="PTHR23282:SF149">
    <property type="entry name" value="MAM DOMAIN-CONTAINING PROTEIN"/>
    <property type="match status" value="1"/>
</dbReference>
<feature type="compositionally biased region" description="Polar residues" evidence="3">
    <location>
        <begin position="605"/>
        <end position="618"/>
    </location>
</feature>
<name>A0A9Q1CU05_HOLLE</name>
<dbReference type="SUPFAM" id="SSF57424">
    <property type="entry name" value="LDL receptor-like module"/>
    <property type="match status" value="2"/>
</dbReference>
<reference evidence="6" key="1">
    <citation type="submission" date="2021-10" db="EMBL/GenBank/DDBJ databases">
        <title>Tropical sea cucumber genome reveals ecological adaptation and Cuvierian tubules defense mechanism.</title>
        <authorList>
            <person name="Chen T."/>
        </authorList>
    </citation>
    <scope>NUCLEOTIDE SEQUENCE</scope>
    <source>
        <strain evidence="6">Nanhai2018</strain>
        <tissue evidence="6">Muscle</tissue>
    </source>
</reference>
<dbReference type="SUPFAM" id="SSF49899">
    <property type="entry name" value="Concanavalin A-like lectins/glucanases"/>
    <property type="match status" value="3"/>
</dbReference>
<evidence type="ECO:0000313" key="7">
    <source>
        <dbReference type="Proteomes" id="UP001152320"/>
    </source>
</evidence>
<dbReference type="CDD" id="cd06263">
    <property type="entry name" value="MAM"/>
    <property type="match status" value="2"/>
</dbReference>
<dbReference type="InterPro" id="IPR036055">
    <property type="entry name" value="LDL_receptor-like_sf"/>
</dbReference>
<keyword evidence="1 2" id="KW-1015">Disulfide bond</keyword>
<sequence>MGSLSVECCGDTYVERCSFETDLCNWSQMDDDDMDWAWLTGNNGQQGGAPGWDHTTLTSEGSYLYLYSLTGDENKVGRLGSVVFLSTTCMMRFWYHMYGENVNRLSILTKVSQSSDFSTKWMKSGSQGEGWKRGEVILDDYSKFQVFIEGVAGISFAHSDHIAIDDISFTPGCQVDPENTLPISVTPTPSYNCETGFKACKADQECILSSLFCDFKFDCDDGSDEDDCPSVCDFEDDMCGWYQDPTDDTNWHIYDSSTTSSTSAPITDHTTNHIDGQYVYVDGTLSSLNQHARLISPTYGQTGNTCSMSFWYYLFGDDYGKLSVILTLASGGQERVLAEITIDTDNTNKWVRQDVIMPVCVAEFQIILDALNLQNYPRSGGFAVDDIRFDTCEYTVNVPLCGSGYSKCTSGQCYPTLSQCDFTNDCCQDASDELACDTYERCFFDYDMCSWKNMVGSDELDWSLTVAETSNGPSYDHTTDSKSGIYIITGPSGAGDKAQLNSLAFTPVIRDCYIRLFVFLDDSSSSVNIFTRTLVGGPLTFVWGSSGSNLLLQSWVKLQVPITSSETFEVVVEAILGSESGCTISVDDISFTPACVPSPYPLPSPTTAWSTSRPLSTTTDKEPISPTDNGGGNNKVIFIVVGVVGGLILITLVLVFVVICVQRQRQTKGDNEFDGIGNPAYVDTQMNDDDKDGFTNAGFAEFGEGEA</sequence>
<keyword evidence="4" id="KW-0472">Membrane</keyword>
<dbReference type="CDD" id="cd00112">
    <property type="entry name" value="LDLa"/>
    <property type="match status" value="1"/>
</dbReference>
<evidence type="ECO:0000256" key="3">
    <source>
        <dbReference type="SAM" id="MobiDB-lite"/>
    </source>
</evidence>
<dbReference type="OrthoDB" id="412155at2759"/>
<feature type="disulfide bond" evidence="2">
    <location>
        <begin position="213"/>
        <end position="228"/>
    </location>
</feature>
<dbReference type="Proteomes" id="UP001152320">
    <property type="component" value="Chromosome 1"/>
</dbReference>
<dbReference type="Gene3D" id="4.10.400.10">
    <property type="entry name" value="Low-density Lipoprotein Receptor"/>
    <property type="match status" value="2"/>
</dbReference>
<feature type="disulfide bond" evidence="2">
    <location>
        <begin position="401"/>
        <end position="413"/>
    </location>
</feature>
<evidence type="ECO:0000256" key="2">
    <source>
        <dbReference type="PROSITE-ProRule" id="PRU00124"/>
    </source>
</evidence>
<dbReference type="InterPro" id="IPR002172">
    <property type="entry name" value="LDrepeatLR_classA_rpt"/>
</dbReference>
<proteinExistence type="predicted"/>
<dbReference type="InterPro" id="IPR000998">
    <property type="entry name" value="MAM_dom"/>
</dbReference>
<dbReference type="PANTHER" id="PTHR23282">
    <property type="entry name" value="APICAL ENDOSOMAL GLYCOPROTEIN PRECURSOR"/>
    <property type="match status" value="1"/>
</dbReference>
<feature type="region of interest" description="Disordered" evidence="3">
    <location>
        <begin position="604"/>
        <end position="628"/>
    </location>
</feature>
<keyword evidence="4" id="KW-1133">Transmembrane helix</keyword>
<dbReference type="AlphaFoldDB" id="A0A9Q1CU05"/>
<protein>
    <submittedName>
        <fullName evidence="6">MAM and LDL-receptor class A domain-containing protein 1</fullName>
    </submittedName>
</protein>
<dbReference type="Pfam" id="PF00629">
    <property type="entry name" value="MAM"/>
    <property type="match status" value="3"/>
</dbReference>
<dbReference type="PRINTS" id="PR00261">
    <property type="entry name" value="LDLRECEPTOR"/>
</dbReference>
<organism evidence="6 7">
    <name type="scientific">Holothuria leucospilota</name>
    <name type="common">Black long sea cucumber</name>
    <name type="synonym">Mertensiothuria leucospilota</name>
    <dbReference type="NCBI Taxonomy" id="206669"/>
    <lineage>
        <taxon>Eukaryota</taxon>
        <taxon>Metazoa</taxon>
        <taxon>Echinodermata</taxon>
        <taxon>Eleutherozoa</taxon>
        <taxon>Echinozoa</taxon>
        <taxon>Holothuroidea</taxon>
        <taxon>Aspidochirotacea</taxon>
        <taxon>Aspidochirotida</taxon>
        <taxon>Holothuriidae</taxon>
        <taxon>Holothuria</taxon>
    </lineage>
</organism>
<feature type="transmembrane region" description="Helical" evidence="4">
    <location>
        <begin position="636"/>
        <end position="661"/>
    </location>
</feature>
<dbReference type="PROSITE" id="PS50068">
    <property type="entry name" value="LDLRA_2"/>
    <property type="match status" value="2"/>
</dbReference>
<evidence type="ECO:0000259" key="5">
    <source>
        <dbReference type="PROSITE" id="PS50060"/>
    </source>
</evidence>
<comment type="caution">
    <text evidence="6">The sequence shown here is derived from an EMBL/GenBank/DDBJ whole genome shotgun (WGS) entry which is preliminary data.</text>
</comment>
<feature type="domain" description="MAM" evidence="5">
    <location>
        <begin position="440"/>
        <end position="597"/>
    </location>
</feature>
<dbReference type="SMART" id="SM00137">
    <property type="entry name" value="MAM"/>
    <property type="match status" value="3"/>
</dbReference>